<dbReference type="InterPro" id="IPR035892">
    <property type="entry name" value="C2_domain_sf"/>
</dbReference>
<dbReference type="GO" id="GO:0007264">
    <property type="term" value="P:small GTPase-mediated signal transduction"/>
    <property type="evidence" value="ECO:0007669"/>
    <property type="project" value="InterPro"/>
</dbReference>
<feature type="domain" description="DOCKER" evidence="3">
    <location>
        <begin position="1100"/>
        <end position="1527"/>
    </location>
</feature>
<dbReference type="VEuPathDB" id="TrichDB:TRFO_37539"/>
<evidence type="ECO:0000256" key="2">
    <source>
        <dbReference type="PROSITE-ProRule" id="PRU00984"/>
    </source>
</evidence>
<dbReference type="RefSeq" id="XP_068349433.1">
    <property type="nucleotide sequence ID" value="XM_068511488.1"/>
</dbReference>
<evidence type="ECO:0000313" key="4">
    <source>
        <dbReference type="EMBL" id="OHS96296.1"/>
    </source>
</evidence>
<dbReference type="InterPro" id="IPR046770">
    <property type="entry name" value="DOCKER_Lobe_B"/>
</dbReference>
<proteinExistence type="inferred from homology"/>
<dbReference type="Pfam" id="PF20421">
    <property type="entry name" value="DHR-2_Lobe_C"/>
    <property type="match status" value="1"/>
</dbReference>
<dbReference type="InterPro" id="IPR027007">
    <property type="entry name" value="C2_DOCK-type_domain"/>
</dbReference>
<dbReference type="Gene3D" id="1.25.40.410">
    <property type="match status" value="1"/>
</dbReference>
<organism evidence="4 5">
    <name type="scientific">Tritrichomonas foetus</name>
    <dbReference type="NCBI Taxonomy" id="1144522"/>
    <lineage>
        <taxon>Eukaryota</taxon>
        <taxon>Metamonada</taxon>
        <taxon>Parabasalia</taxon>
        <taxon>Tritrichomonadida</taxon>
        <taxon>Tritrichomonadidae</taxon>
        <taxon>Tritrichomonas</taxon>
    </lineage>
</organism>
<dbReference type="GO" id="GO:0005085">
    <property type="term" value="F:guanyl-nucleotide exchange factor activity"/>
    <property type="evidence" value="ECO:0007669"/>
    <property type="project" value="UniProtKB-KW"/>
</dbReference>
<evidence type="ECO:0000256" key="1">
    <source>
        <dbReference type="ARBA" id="ARBA00022658"/>
    </source>
</evidence>
<sequence length="1527" mass="176408">MEHQITKDEVTIFDWLEQHPDNFKHLSKNEISINLYSDENAWNAQSMPQNIVHPTNNFLSSPALVLKYQYDHEIPLVHEDSIIPQEYLVFDSTPGKPIERSLTDQLAITDPFTSIVSPNDFHPIFDSRPENTLINSPNLEYVSFEFDVIKSMVDFISPIVLTMYVFDAKNGRRVSDHWTFVPPQFREQLKSALKCPMSSESDFSYIFDSPSTASFALKRPKESNDEESLTDGLFLMLILDRPFMTKGGAAINYFYENPKDGYKKKALLAASEMYPPGFLMTFAYGAIPIKELYDKKEMPETVTFDKIILTNNTDEAFFQHKLQKVRKNPKYLPFYAQFRCCINNPTENCDVLLSAGSSDKGLVEDANKIMKIIDFFPTRPYFSLKYENILVIKMKKVVLNMKLGMKGRNIVAKIACFDGDKQINIINGGRYQVKTRCQYHCTNPSFQEDLVINLPYPVTPSMYINFQFINITAKKKGSINKCGEANMNIMLNNLIRPNGEHRIPVNCDPKLIDPKSDTKSYIIVDIHLKSTLNTQDPIIMEMLNENFQNIKRVSFESLVPFLHPILDIIFKQIREMKKEGFDNLLNIIDMFPINTSDGRYEKFSARYDGIFVQPYDHLNFYAKYASLRNIEIEPFFSTFLTFWLDISEQPMKPNRSDIISCPFLFDILLKCIFMDKNRLYSFGLNTLIKNMQNVIFKFRSTDPAISGIGRRVNHFLSLFYKDLMEFADRGFVFDLMKCHLLQFDIRKNQHDQVVFIDFMSSFFSAKSFLYSTIPLYHNDPSSCFFTQYVIPIIEEGLATSNHTQKVFSILFKLLIHFTHEEKLMIIPSLSHILVLFGRNRDIVLMNPNPSDLIFPLIILLFIVIRYDMTKVGHEFGECCRLLLEIADKNKDCPPDLNVIVREVDNFGYKNSSVLKKVLHPMKGMPNVNIRDVWKNFAFISQLICICISLTNQDSIFILSDIIVTFFDIKVSSSLFSSLKKSVIDYLENKPIQIFTSSHSRVYKLIKNIIKNLSPHNIEILETLFSKEKEHFQNTNRCTAFVLRGIRKYQLGREAIPYFEKSEILPLVTEYVDLMKECNSLDHEDINNHEFIADIMLKIANFFLPSPDCRVDQLLELAQFQTKCGYVSEGAVAQLTAAACVAEYLTILGRLPKYVFSKQDHPALAFLAACPTADEEICPDNVMSDLPRIPGFCTSKHFCECGLIFIIQKTMETCKRARLYELSTKVHALLRPLAEYRHLWLVLDKHYQNGSFSWSVLEQFNAKNDRELGSYYRVEFQNGGTYIYRETSYANFWQVSEKLKSKAKVLSDGKNVVVLNDGEDLSSAKIDPNNYYVHVKAVEQYFTPEERKARITVFEQNHNVKTFYFDLPYSKSAQQSIEFLMLKRTIYTVTHTMPYVVSRVPVPPENITREIFTPIEYCIQSLQKQVDKINEAANRGDFNGLQPLIQGSLLTQVNEGPKKMAEVFLNGSIEDKNTMLLRKIFRKFLKANKKAVELHAGWVLENKAFSNLQDELELGLNRLLSTLQPFLK</sequence>
<dbReference type="Pfam" id="PF14429">
    <property type="entry name" value="DOCK-C2"/>
    <property type="match status" value="1"/>
</dbReference>
<dbReference type="InterPro" id="IPR026791">
    <property type="entry name" value="DOCK"/>
</dbReference>
<protein>
    <recommendedName>
        <fullName evidence="3">DOCKER domain-containing protein</fullName>
    </recommendedName>
</protein>
<dbReference type="OrthoDB" id="47328at2759"/>
<dbReference type="InterPro" id="IPR043161">
    <property type="entry name" value="DOCK_C_lobe_A"/>
</dbReference>
<name>A0A1J4JAW3_9EUKA</name>
<dbReference type="Gene3D" id="2.60.40.150">
    <property type="entry name" value="C2 domain"/>
    <property type="match status" value="1"/>
</dbReference>
<keyword evidence="5" id="KW-1185">Reference proteome</keyword>
<reference evidence="4" key="1">
    <citation type="submission" date="2016-10" db="EMBL/GenBank/DDBJ databases">
        <authorList>
            <person name="Benchimol M."/>
            <person name="Almeida L.G."/>
            <person name="Vasconcelos A.T."/>
            <person name="Perreira-Neves A."/>
            <person name="Rosa I.A."/>
            <person name="Tasca T."/>
            <person name="Bogo M.R."/>
            <person name="de Souza W."/>
        </authorList>
    </citation>
    <scope>NUCLEOTIDE SEQUENCE [LARGE SCALE GENOMIC DNA]</scope>
    <source>
        <strain evidence="4">K</strain>
    </source>
</reference>
<comment type="caution">
    <text evidence="4">The sequence shown here is derived from an EMBL/GenBank/DDBJ whole genome shotgun (WGS) entry which is preliminary data.</text>
</comment>
<gene>
    <name evidence="4" type="ORF">TRFO_37539</name>
</gene>
<dbReference type="PROSITE" id="PS51651">
    <property type="entry name" value="DOCKER"/>
    <property type="match status" value="1"/>
</dbReference>
<dbReference type="Pfam" id="PF06920">
    <property type="entry name" value="DHR-2_Lobe_A"/>
    <property type="match status" value="1"/>
</dbReference>
<evidence type="ECO:0000313" key="5">
    <source>
        <dbReference type="Proteomes" id="UP000179807"/>
    </source>
</evidence>
<dbReference type="PANTHER" id="PTHR23317:SF76">
    <property type="entry name" value="LD20667P"/>
    <property type="match status" value="1"/>
</dbReference>
<dbReference type="InterPro" id="IPR043162">
    <property type="entry name" value="DOCK_C_lobe_C"/>
</dbReference>
<evidence type="ECO:0000259" key="3">
    <source>
        <dbReference type="PROSITE" id="PS51651"/>
    </source>
</evidence>
<comment type="similarity">
    <text evidence="2">Belongs to the DOCK family.</text>
</comment>
<dbReference type="Pfam" id="PF20422">
    <property type="entry name" value="DHR-2_Lobe_B"/>
    <property type="match status" value="1"/>
</dbReference>
<dbReference type="Proteomes" id="UP000179807">
    <property type="component" value="Unassembled WGS sequence"/>
</dbReference>
<dbReference type="InterPro" id="IPR027357">
    <property type="entry name" value="DOCKER_dom"/>
</dbReference>
<dbReference type="GeneID" id="94846192"/>
<dbReference type="Gene3D" id="1.20.58.740">
    <property type="match status" value="1"/>
</dbReference>
<keyword evidence="1" id="KW-0344">Guanine-nucleotide releasing factor</keyword>
<accession>A0A1J4JAW3</accession>
<dbReference type="PANTHER" id="PTHR23317">
    <property type="entry name" value="DEDICATOR OF CYTOKINESIS DOCK"/>
    <property type="match status" value="1"/>
</dbReference>
<dbReference type="EMBL" id="MLAK01001185">
    <property type="protein sequence ID" value="OHS96296.1"/>
    <property type="molecule type" value="Genomic_DNA"/>
</dbReference>
<dbReference type="InterPro" id="IPR046769">
    <property type="entry name" value="DOCKER_Lobe_A"/>
</dbReference>
<dbReference type="InterPro" id="IPR046773">
    <property type="entry name" value="DOCKER_Lobe_C"/>
</dbReference>